<feature type="domain" description="Amino acid permease/ SLC12A" evidence="9">
    <location>
        <begin position="143"/>
        <end position="587"/>
    </location>
</feature>
<dbReference type="eggNOG" id="KOG1288">
    <property type="taxonomic scope" value="Eukaryota"/>
</dbReference>
<dbReference type="OrthoDB" id="2020542at2759"/>
<reference evidence="11 12" key="1">
    <citation type="submission" date="2009-11" db="EMBL/GenBank/DDBJ databases">
        <title>Annotation of Allomyces macrogynus ATCC 38327.</title>
        <authorList>
            <consortium name="The Broad Institute Genome Sequencing Platform"/>
            <person name="Russ C."/>
            <person name="Cuomo C."/>
            <person name="Burger G."/>
            <person name="Gray M.W."/>
            <person name="Holland P.W.H."/>
            <person name="King N."/>
            <person name="Lang F.B.F."/>
            <person name="Roger A.J."/>
            <person name="Ruiz-Trillo I."/>
            <person name="Young S.K."/>
            <person name="Zeng Q."/>
            <person name="Gargeya S."/>
            <person name="Fitzgerald M."/>
            <person name="Haas B."/>
            <person name="Abouelleil A."/>
            <person name="Alvarado L."/>
            <person name="Arachchi H.M."/>
            <person name="Berlin A."/>
            <person name="Chapman S.B."/>
            <person name="Gearin G."/>
            <person name="Goldberg J."/>
            <person name="Griggs A."/>
            <person name="Gujja S."/>
            <person name="Hansen M."/>
            <person name="Heiman D."/>
            <person name="Howarth C."/>
            <person name="Larimer J."/>
            <person name="Lui A."/>
            <person name="MacDonald P.J.P."/>
            <person name="McCowen C."/>
            <person name="Montmayeur A."/>
            <person name="Murphy C."/>
            <person name="Neiman D."/>
            <person name="Pearson M."/>
            <person name="Priest M."/>
            <person name="Roberts A."/>
            <person name="Saif S."/>
            <person name="Shea T."/>
            <person name="Sisk P."/>
            <person name="Stolte C."/>
            <person name="Sykes S."/>
            <person name="Wortman J."/>
            <person name="Nusbaum C."/>
            <person name="Birren B."/>
        </authorList>
    </citation>
    <scope>NUCLEOTIDE SEQUENCE [LARGE SCALE GENOMIC DNA]</scope>
    <source>
        <strain evidence="11 12">ATCC 38327</strain>
    </source>
</reference>
<dbReference type="Pfam" id="PF03522">
    <property type="entry name" value="SLC12"/>
    <property type="match status" value="1"/>
</dbReference>
<dbReference type="EMBL" id="GG745340">
    <property type="protein sequence ID" value="KNE62475.1"/>
    <property type="molecule type" value="Genomic_DNA"/>
</dbReference>
<evidence type="ECO:0008006" key="13">
    <source>
        <dbReference type="Google" id="ProtNLM"/>
    </source>
</evidence>
<evidence type="ECO:0000256" key="8">
    <source>
        <dbReference type="SAM" id="Phobius"/>
    </source>
</evidence>
<dbReference type="STRING" id="578462.A0A0L0SJE5"/>
<dbReference type="Gene3D" id="1.20.1740.10">
    <property type="entry name" value="Amino acid/polyamine transporter I"/>
    <property type="match status" value="1"/>
</dbReference>
<dbReference type="PANTHER" id="PTHR11827:SF72">
    <property type="entry name" value="GH08340P"/>
    <property type="match status" value="1"/>
</dbReference>
<keyword evidence="12" id="KW-1185">Reference proteome</keyword>
<dbReference type="Proteomes" id="UP000054350">
    <property type="component" value="Unassembled WGS sequence"/>
</dbReference>
<keyword evidence="4 8" id="KW-0812">Transmembrane</keyword>
<dbReference type="InterPro" id="IPR018491">
    <property type="entry name" value="SLC12_C"/>
</dbReference>
<feature type="compositionally biased region" description="Polar residues" evidence="7">
    <location>
        <begin position="7"/>
        <end position="19"/>
    </location>
</feature>
<feature type="transmembrane region" description="Helical" evidence="8">
    <location>
        <begin position="215"/>
        <end position="235"/>
    </location>
</feature>
<comment type="subcellular location">
    <subcellularLocation>
        <location evidence="1">Membrane</location>
        <topology evidence="1">Multi-pass membrane protein</topology>
    </subcellularLocation>
</comment>
<feature type="domain" description="SLC12A transporter C-terminal" evidence="10">
    <location>
        <begin position="599"/>
        <end position="680"/>
    </location>
</feature>
<dbReference type="Pfam" id="PF00324">
    <property type="entry name" value="AA_permease"/>
    <property type="match status" value="1"/>
</dbReference>
<name>A0A0L0SJE5_ALLM3</name>
<accession>A0A0L0SJE5</accession>
<feature type="transmembrane region" description="Helical" evidence="8">
    <location>
        <begin position="511"/>
        <end position="544"/>
    </location>
</feature>
<sequence length="999" mass="106076">MAGIRPENSSPVSGNVPSCTTPLLAAPLAPTPRRPTYSTMASSYDDEDDAASSSWRGSETSSSAATALLLPDTAAKHAPQRADYVLGTTRPRPPLRSRSASVRRSHLAVLPDHARPRLRRTSLASSSAPSRRRAAPKLGMASGVFMPVFLSIWGILYFLRFGVIIGEAGILGTLGMLAGGYMITTLTTLSVSAISTNGRVRAGGPYFIISRCLGAEFGGSIGIVYFVGSILGNTMSAVGFVEPLLDNFDLPGDPWYQTGYAASLLVVSTLLSLLGSKMFSKLNTIAFILLNVSTASALFSFLWRGQPSWHFFYQNLYPSFDGEYGWTMMFSLIFPACAGILAGASMSGELKSPSQSIPRGTVLGIIVTGAMYVASVLVIGFTVPRAQLKTDLSIMQSWSVVPVLYLAGVFCAAFYAVFGGIQGTSQLLFAILRDQLVPAVPALSAQTCIAITFSLTGLALLGVSNMNAIAPFFTTTTLLCYAIVNLACLLLRAAAAPNFRPSFRYFNKATAAAGVGVSVAAMMIVNIGYAAMCLLVSTSLFYLIHYGGEPKHWGDVSASLLYLQVRKMLLKLDAQPMSVKSWRPQLLLFCEQLEPSLGMIQFANDLKKGALFVIGHVFVGSLDEQLLPYKATVRKWTSSVKHMGVKAFVHVDVAPSVRVGAQSILLGAGLGAMKPNVVLLPLPPADTPSPDFLGILEDACGLDKAIGVLSGFDTPAPPTHDTIDLWPICLALTPSSTTAGPRSYPGTPARHASLLALPITSADDVSTFTLVLQLGYILASTPRWRHARIRLFLVVERHAEMAPERRKLAQVLADLRMDGRCEVHGVCLADEMPSLGLDGADAVVAAAAAQLVDDAPWTADPQNDDDGARSMIMNRASPAALVPSSVDEPALDDDDDLPIEGTALERTRFPAPRTLFGSASPVLKPVALAADPATVVNRVVRKYSSQSGAVLSTLPPFALGTSRDPAATRAYVASVRRLAAGVPRMVLVQASSVTVTTAL</sequence>
<dbReference type="InterPro" id="IPR004842">
    <property type="entry name" value="SLC12A_fam"/>
</dbReference>
<comment type="similarity">
    <text evidence="2">Belongs to the SLC12A transporter family.</text>
</comment>
<evidence type="ECO:0000259" key="10">
    <source>
        <dbReference type="Pfam" id="PF03522"/>
    </source>
</evidence>
<dbReference type="PANTHER" id="PTHR11827">
    <property type="entry name" value="SOLUTE CARRIER FAMILY 12, CATION COTRANSPORTERS"/>
    <property type="match status" value="1"/>
</dbReference>
<dbReference type="GO" id="GO:0015379">
    <property type="term" value="F:potassium:chloride symporter activity"/>
    <property type="evidence" value="ECO:0007669"/>
    <property type="project" value="TreeGrafter"/>
</dbReference>
<feature type="region of interest" description="Disordered" evidence="7">
    <location>
        <begin position="1"/>
        <end position="58"/>
    </location>
</feature>
<evidence type="ECO:0000259" key="9">
    <source>
        <dbReference type="Pfam" id="PF00324"/>
    </source>
</evidence>
<dbReference type="VEuPathDB" id="FungiDB:AMAG_07691"/>
<evidence type="ECO:0000256" key="4">
    <source>
        <dbReference type="ARBA" id="ARBA00022692"/>
    </source>
</evidence>
<evidence type="ECO:0000313" key="12">
    <source>
        <dbReference type="Proteomes" id="UP000054350"/>
    </source>
</evidence>
<dbReference type="GO" id="GO:0055075">
    <property type="term" value="P:potassium ion homeostasis"/>
    <property type="evidence" value="ECO:0007669"/>
    <property type="project" value="TreeGrafter"/>
</dbReference>
<feature type="transmembrane region" description="Helical" evidence="8">
    <location>
        <begin position="170"/>
        <end position="194"/>
    </location>
</feature>
<keyword evidence="5 8" id="KW-1133">Transmembrane helix</keyword>
<feature type="transmembrane region" description="Helical" evidence="8">
    <location>
        <begin position="324"/>
        <end position="342"/>
    </location>
</feature>
<feature type="transmembrane region" description="Helical" evidence="8">
    <location>
        <begin position="362"/>
        <end position="383"/>
    </location>
</feature>
<gene>
    <name evidence="11" type="ORF">AMAG_07691</name>
</gene>
<feature type="transmembrane region" description="Helical" evidence="8">
    <location>
        <begin position="403"/>
        <end position="421"/>
    </location>
</feature>
<dbReference type="GO" id="GO:0005774">
    <property type="term" value="C:vacuolar membrane"/>
    <property type="evidence" value="ECO:0007669"/>
    <property type="project" value="TreeGrafter"/>
</dbReference>
<evidence type="ECO:0000256" key="3">
    <source>
        <dbReference type="ARBA" id="ARBA00022448"/>
    </source>
</evidence>
<evidence type="ECO:0000256" key="2">
    <source>
        <dbReference type="ARBA" id="ARBA00010593"/>
    </source>
</evidence>
<evidence type="ECO:0000256" key="7">
    <source>
        <dbReference type="SAM" id="MobiDB-lite"/>
    </source>
</evidence>
<dbReference type="GO" id="GO:0034486">
    <property type="term" value="P:vacuolar transmembrane transport"/>
    <property type="evidence" value="ECO:0007669"/>
    <property type="project" value="TreeGrafter"/>
</dbReference>
<dbReference type="FunFam" id="1.20.1740.10:FF:000013">
    <property type="entry name" value="Solute carrier family 12 member"/>
    <property type="match status" value="1"/>
</dbReference>
<reference evidence="12" key="2">
    <citation type="submission" date="2009-11" db="EMBL/GenBank/DDBJ databases">
        <title>The Genome Sequence of Allomyces macrogynus strain ATCC 38327.</title>
        <authorList>
            <consortium name="The Broad Institute Genome Sequencing Platform"/>
            <person name="Russ C."/>
            <person name="Cuomo C."/>
            <person name="Shea T."/>
            <person name="Young S.K."/>
            <person name="Zeng Q."/>
            <person name="Koehrsen M."/>
            <person name="Haas B."/>
            <person name="Borodovsky M."/>
            <person name="Guigo R."/>
            <person name="Alvarado L."/>
            <person name="Berlin A."/>
            <person name="Borenstein D."/>
            <person name="Chen Z."/>
            <person name="Engels R."/>
            <person name="Freedman E."/>
            <person name="Gellesch M."/>
            <person name="Goldberg J."/>
            <person name="Griggs A."/>
            <person name="Gujja S."/>
            <person name="Heiman D."/>
            <person name="Hepburn T."/>
            <person name="Howarth C."/>
            <person name="Jen D."/>
            <person name="Larson L."/>
            <person name="Lewis B."/>
            <person name="Mehta T."/>
            <person name="Park D."/>
            <person name="Pearson M."/>
            <person name="Roberts A."/>
            <person name="Saif S."/>
            <person name="Shenoy N."/>
            <person name="Sisk P."/>
            <person name="Stolte C."/>
            <person name="Sykes S."/>
            <person name="Walk T."/>
            <person name="White J."/>
            <person name="Yandava C."/>
            <person name="Burger G."/>
            <person name="Gray M.W."/>
            <person name="Holland P.W.H."/>
            <person name="King N."/>
            <person name="Lang F.B.F."/>
            <person name="Roger A.J."/>
            <person name="Ruiz-Trillo I."/>
            <person name="Lander E."/>
            <person name="Nusbaum C."/>
        </authorList>
    </citation>
    <scope>NUCLEOTIDE SEQUENCE [LARGE SCALE GENOMIC DNA]</scope>
    <source>
        <strain evidence="12">ATCC 38327</strain>
    </source>
</reference>
<feature type="region of interest" description="Disordered" evidence="7">
    <location>
        <begin position="80"/>
        <end position="106"/>
    </location>
</feature>
<feature type="transmembrane region" description="Helical" evidence="8">
    <location>
        <begin position="255"/>
        <end position="274"/>
    </location>
</feature>
<dbReference type="AlphaFoldDB" id="A0A0L0SJE5"/>
<evidence type="ECO:0000256" key="5">
    <source>
        <dbReference type="ARBA" id="ARBA00022989"/>
    </source>
</evidence>
<feature type="transmembrane region" description="Helical" evidence="8">
    <location>
        <begin position="286"/>
        <end position="304"/>
    </location>
</feature>
<feature type="transmembrane region" description="Helical" evidence="8">
    <location>
        <begin position="138"/>
        <end position="158"/>
    </location>
</feature>
<evidence type="ECO:0000313" key="11">
    <source>
        <dbReference type="EMBL" id="KNE62475.1"/>
    </source>
</evidence>
<evidence type="ECO:0000256" key="6">
    <source>
        <dbReference type="ARBA" id="ARBA00023136"/>
    </source>
</evidence>
<keyword evidence="6 8" id="KW-0472">Membrane</keyword>
<keyword evidence="3" id="KW-0813">Transport</keyword>
<proteinExistence type="inferred from homology"/>
<protein>
    <recommendedName>
        <fullName evidence="13">Amino acid permease/ SLC12A domain-containing protein</fullName>
    </recommendedName>
</protein>
<dbReference type="InterPro" id="IPR004841">
    <property type="entry name" value="AA-permease/SLC12A_dom"/>
</dbReference>
<dbReference type="GO" id="GO:0006884">
    <property type="term" value="P:cell volume homeostasis"/>
    <property type="evidence" value="ECO:0007669"/>
    <property type="project" value="TreeGrafter"/>
</dbReference>
<dbReference type="GO" id="GO:0055064">
    <property type="term" value="P:chloride ion homeostasis"/>
    <property type="evidence" value="ECO:0007669"/>
    <property type="project" value="TreeGrafter"/>
</dbReference>
<feature type="transmembrane region" description="Helical" evidence="8">
    <location>
        <begin position="442"/>
        <end position="463"/>
    </location>
</feature>
<organism evidence="11 12">
    <name type="scientific">Allomyces macrogynus (strain ATCC 38327)</name>
    <name type="common">Allomyces javanicus var. macrogynus</name>
    <dbReference type="NCBI Taxonomy" id="578462"/>
    <lineage>
        <taxon>Eukaryota</taxon>
        <taxon>Fungi</taxon>
        <taxon>Fungi incertae sedis</taxon>
        <taxon>Blastocladiomycota</taxon>
        <taxon>Blastocladiomycetes</taxon>
        <taxon>Blastocladiales</taxon>
        <taxon>Blastocladiaceae</taxon>
        <taxon>Allomyces</taxon>
    </lineage>
</organism>
<feature type="transmembrane region" description="Helical" evidence="8">
    <location>
        <begin position="469"/>
        <end position="491"/>
    </location>
</feature>
<evidence type="ECO:0000256" key="1">
    <source>
        <dbReference type="ARBA" id="ARBA00004141"/>
    </source>
</evidence>